<dbReference type="GO" id="GO:0050136">
    <property type="term" value="F:NADH dehydrogenase (quinone) (non-electrogenic) activity"/>
    <property type="evidence" value="ECO:0007669"/>
    <property type="project" value="UniProtKB-UniRule"/>
</dbReference>
<dbReference type="PANTHER" id="PTHR11058">
    <property type="entry name" value="NADH-UBIQUINONE OXIDOREDUCTASE CHAIN 3"/>
    <property type="match status" value="1"/>
</dbReference>
<dbReference type="Pfam" id="PF00507">
    <property type="entry name" value="Oxidored_q4"/>
    <property type="match status" value="1"/>
</dbReference>
<evidence type="ECO:0000256" key="1">
    <source>
        <dbReference type="ARBA" id="ARBA00004141"/>
    </source>
</evidence>
<keyword evidence="4 11" id="KW-1003">Cell membrane</keyword>
<dbReference type="AlphaFoldDB" id="A0A0M4CUB4"/>
<dbReference type="RefSeq" id="WP_053549292.1">
    <property type="nucleotide sequence ID" value="NZ_CP010802.1"/>
</dbReference>
<dbReference type="STRING" id="1603606.DSOUD_0254"/>
<evidence type="ECO:0000256" key="7">
    <source>
        <dbReference type="ARBA" id="ARBA00022967"/>
    </source>
</evidence>
<comment type="catalytic activity">
    <reaction evidence="11 12">
        <text>a quinone + NADH + 5 H(+)(in) = a quinol + NAD(+) + 4 H(+)(out)</text>
        <dbReference type="Rhea" id="RHEA:57888"/>
        <dbReference type="ChEBI" id="CHEBI:15378"/>
        <dbReference type="ChEBI" id="CHEBI:24646"/>
        <dbReference type="ChEBI" id="CHEBI:57540"/>
        <dbReference type="ChEBI" id="CHEBI:57945"/>
        <dbReference type="ChEBI" id="CHEBI:132124"/>
    </reaction>
</comment>
<keyword evidence="5 11" id="KW-0812">Transmembrane</keyword>
<evidence type="ECO:0000256" key="2">
    <source>
        <dbReference type="ARBA" id="ARBA00008472"/>
    </source>
</evidence>
<dbReference type="GO" id="GO:0008137">
    <property type="term" value="F:NADH dehydrogenase (ubiquinone) activity"/>
    <property type="evidence" value="ECO:0007669"/>
    <property type="project" value="InterPro"/>
</dbReference>
<dbReference type="InterPro" id="IPR023043">
    <property type="entry name" value="NAD(P)H_OxRDtase_bac/plastid"/>
</dbReference>
<evidence type="ECO:0000313" key="14">
    <source>
        <dbReference type="Proteomes" id="UP000057158"/>
    </source>
</evidence>
<feature type="transmembrane region" description="Helical" evidence="11">
    <location>
        <begin position="60"/>
        <end position="81"/>
    </location>
</feature>
<evidence type="ECO:0000256" key="12">
    <source>
        <dbReference type="RuleBase" id="RU003639"/>
    </source>
</evidence>
<keyword evidence="8 11" id="KW-1133">Transmembrane helix</keyword>
<dbReference type="GO" id="GO:0030964">
    <property type="term" value="C:NADH dehydrogenase complex"/>
    <property type="evidence" value="ECO:0007669"/>
    <property type="project" value="TreeGrafter"/>
</dbReference>
<dbReference type="FunFam" id="1.20.58.1610:FF:000002">
    <property type="entry name" value="NADH-quinone oxidoreductase subunit A"/>
    <property type="match status" value="1"/>
</dbReference>
<dbReference type="Proteomes" id="UP000057158">
    <property type="component" value="Chromosome"/>
</dbReference>
<dbReference type="PATRIC" id="fig|1603606.3.peg.283"/>
<dbReference type="KEGG" id="des:DSOUD_0254"/>
<dbReference type="InterPro" id="IPR000440">
    <property type="entry name" value="NADH_UbQ/plastoQ_OxRdtase_su3"/>
</dbReference>
<sequence>MLENYLPILVLVAIAFAFALGSVVMSRLVGPKKPSAIKLAPYECGMPLVGTARDRVSVKFYIIAMLFIVFDIEAVFLYPWAVMFKKLGLFGFVEMGVFIAILLVGYVYVWKKGALEWE</sequence>
<evidence type="ECO:0000256" key="6">
    <source>
        <dbReference type="ARBA" id="ARBA00022719"/>
    </source>
</evidence>
<gene>
    <name evidence="13" type="primary">nuoA-1</name>
    <name evidence="11" type="synonym">nuoA</name>
    <name evidence="13" type="ORF">DSOUD_0254</name>
</gene>
<keyword evidence="10 11" id="KW-0472">Membrane</keyword>
<comment type="subcellular location">
    <subcellularLocation>
        <location evidence="11 12">Cell membrane</location>
        <topology evidence="11 12">Multi-pass membrane protein</topology>
    </subcellularLocation>
    <subcellularLocation>
        <location evidence="1">Membrane</location>
        <topology evidence="1">Multi-pass membrane protein</topology>
    </subcellularLocation>
</comment>
<protein>
    <recommendedName>
        <fullName evidence="11">NADH-quinone oxidoreductase subunit A</fullName>
        <ecNumber evidence="11">7.1.1.-</ecNumber>
    </recommendedName>
    <alternativeName>
        <fullName evidence="11">NADH dehydrogenase I subunit A</fullName>
    </alternativeName>
    <alternativeName>
        <fullName evidence="11">NDH-1 subunit A</fullName>
    </alternativeName>
    <alternativeName>
        <fullName evidence="11">NUO1</fullName>
    </alternativeName>
</protein>
<keyword evidence="6 11" id="KW-0874">Quinone</keyword>
<comment type="similarity">
    <text evidence="2 11 12">Belongs to the complex I subunit 3 family.</text>
</comment>
<evidence type="ECO:0000313" key="13">
    <source>
        <dbReference type="EMBL" id="ALC15054.1"/>
    </source>
</evidence>
<dbReference type="OrthoDB" id="9791970at2"/>
<dbReference type="InterPro" id="IPR038430">
    <property type="entry name" value="NDAH_ubi_oxred_su3_sf"/>
</dbReference>
<comment type="function">
    <text evidence="11">NDH-1 shuttles electrons from NADH, via FMN and iron-sulfur (Fe-S) centers, to quinones in the respiratory chain. The immediate electron acceptor for the enzyme in this species is believed to be ubiquinone. Couples the redox reaction to proton translocation (for every two electrons transferred, four hydrogen ions are translocated across the cytoplasmic membrane), and thus conserves the redox energy in a proton gradient.</text>
</comment>
<dbReference type="Gene3D" id="1.20.58.1610">
    <property type="entry name" value="NADH:ubiquinone/plastoquinone oxidoreductase, chain 3"/>
    <property type="match status" value="1"/>
</dbReference>
<comment type="subunit">
    <text evidence="11">NDH-1 is composed of 14 different subunits. Subunits NuoA, H, J, K, L, M, N constitute the membrane sector of the complex.</text>
</comment>
<keyword evidence="7 11" id="KW-1278">Translocase</keyword>
<accession>A0A0M4CUB4</accession>
<name>A0A0M4CUB4_9BACT</name>
<evidence type="ECO:0000256" key="3">
    <source>
        <dbReference type="ARBA" id="ARBA00022448"/>
    </source>
</evidence>
<evidence type="ECO:0000256" key="10">
    <source>
        <dbReference type="ARBA" id="ARBA00023136"/>
    </source>
</evidence>
<evidence type="ECO:0000256" key="8">
    <source>
        <dbReference type="ARBA" id="ARBA00022989"/>
    </source>
</evidence>
<dbReference type="PANTHER" id="PTHR11058:SF22">
    <property type="entry name" value="NADH-QUINONE OXIDOREDUCTASE SUBUNIT A"/>
    <property type="match status" value="1"/>
</dbReference>
<dbReference type="EMBL" id="CP010802">
    <property type="protein sequence ID" value="ALC15054.1"/>
    <property type="molecule type" value="Genomic_DNA"/>
</dbReference>
<dbReference type="GO" id="GO:0005886">
    <property type="term" value="C:plasma membrane"/>
    <property type="evidence" value="ECO:0007669"/>
    <property type="project" value="UniProtKB-SubCell"/>
</dbReference>
<evidence type="ECO:0000256" key="5">
    <source>
        <dbReference type="ARBA" id="ARBA00022692"/>
    </source>
</evidence>
<feature type="transmembrane region" description="Helical" evidence="11">
    <location>
        <begin position="6"/>
        <end position="29"/>
    </location>
</feature>
<evidence type="ECO:0000256" key="11">
    <source>
        <dbReference type="HAMAP-Rule" id="MF_01394"/>
    </source>
</evidence>
<proteinExistence type="inferred from homology"/>
<reference evidence="13 14" key="1">
    <citation type="submission" date="2015-07" db="EMBL/GenBank/DDBJ databases">
        <title>Isolation and Genomic Characterization of a Novel Halophilic Metal-Reducing Deltaproteobacterium from the Deep Subsurface.</title>
        <authorList>
            <person name="Badalamenti J.P."/>
            <person name="Summers Z.M."/>
            <person name="Gralnick J.A."/>
            <person name="Bond D.R."/>
        </authorList>
    </citation>
    <scope>NUCLEOTIDE SEQUENCE [LARGE SCALE GENOMIC DNA]</scope>
    <source>
        <strain evidence="13 14">WTL</strain>
    </source>
</reference>
<keyword evidence="14" id="KW-1185">Reference proteome</keyword>
<keyword evidence="3 11" id="KW-0813">Transport</keyword>
<keyword evidence="9 11" id="KW-0520">NAD</keyword>
<feature type="transmembrane region" description="Helical" evidence="11">
    <location>
        <begin position="87"/>
        <end position="109"/>
    </location>
</feature>
<dbReference type="GO" id="GO:0048038">
    <property type="term" value="F:quinone binding"/>
    <property type="evidence" value="ECO:0007669"/>
    <property type="project" value="UniProtKB-KW"/>
</dbReference>
<evidence type="ECO:0000256" key="9">
    <source>
        <dbReference type="ARBA" id="ARBA00023027"/>
    </source>
</evidence>
<keyword evidence="11" id="KW-0830">Ubiquinone</keyword>
<organism evidence="13 14">
    <name type="scientific">Desulfuromonas soudanensis</name>
    <dbReference type="NCBI Taxonomy" id="1603606"/>
    <lineage>
        <taxon>Bacteria</taxon>
        <taxon>Pseudomonadati</taxon>
        <taxon>Thermodesulfobacteriota</taxon>
        <taxon>Desulfuromonadia</taxon>
        <taxon>Desulfuromonadales</taxon>
        <taxon>Desulfuromonadaceae</taxon>
        <taxon>Desulfuromonas</taxon>
    </lineage>
</organism>
<evidence type="ECO:0000256" key="4">
    <source>
        <dbReference type="ARBA" id="ARBA00022475"/>
    </source>
</evidence>
<dbReference type="EC" id="7.1.1.-" evidence="11"/>
<dbReference type="HAMAP" id="MF_01394">
    <property type="entry name" value="NDH1_NuoA"/>
    <property type="match status" value="1"/>
</dbReference>